<dbReference type="InterPro" id="IPR043128">
    <property type="entry name" value="Rev_trsase/Diguanyl_cyclase"/>
</dbReference>
<proteinExistence type="predicted"/>
<comment type="caution">
    <text evidence="2">The sequence shown here is derived from an EMBL/GenBank/DDBJ whole genome shotgun (WGS) entry which is preliminary data.</text>
</comment>
<gene>
    <name evidence="2" type="ORF">G5V65_18885</name>
</gene>
<dbReference type="Gene3D" id="3.30.450.260">
    <property type="entry name" value="Haem NO binding associated domain"/>
    <property type="match status" value="1"/>
</dbReference>
<evidence type="ECO:0000313" key="3">
    <source>
        <dbReference type="Proteomes" id="UP000474758"/>
    </source>
</evidence>
<dbReference type="InterPro" id="IPR000160">
    <property type="entry name" value="GGDEF_dom"/>
</dbReference>
<dbReference type="AlphaFoldDB" id="A0A6M1U2L5"/>
<keyword evidence="3" id="KW-1185">Reference proteome</keyword>
<dbReference type="CDD" id="cd01949">
    <property type="entry name" value="GGDEF"/>
    <property type="match status" value="1"/>
</dbReference>
<dbReference type="PANTHER" id="PTHR46663">
    <property type="entry name" value="DIGUANYLATE CYCLASE DGCT-RELATED"/>
    <property type="match status" value="1"/>
</dbReference>
<dbReference type="SUPFAM" id="SSF55073">
    <property type="entry name" value="Nucleotide cyclase"/>
    <property type="match status" value="1"/>
</dbReference>
<evidence type="ECO:0000259" key="1">
    <source>
        <dbReference type="PROSITE" id="PS50887"/>
    </source>
</evidence>
<dbReference type="RefSeq" id="WP_165053335.1">
    <property type="nucleotide sequence ID" value="NZ_JAALFE010000027.1"/>
</dbReference>
<organism evidence="2 3">
    <name type="scientific">Paragemmobacter kunshanensis</name>
    <dbReference type="NCBI Taxonomy" id="2583234"/>
    <lineage>
        <taxon>Bacteria</taxon>
        <taxon>Pseudomonadati</taxon>
        <taxon>Pseudomonadota</taxon>
        <taxon>Alphaproteobacteria</taxon>
        <taxon>Rhodobacterales</taxon>
        <taxon>Paracoccaceae</taxon>
        <taxon>Paragemmobacter</taxon>
    </lineage>
</organism>
<dbReference type="InterPro" id="IPR052163">
    <property type="entry name" value="DGC-Regulatory_Protein"/>
</dbReference>
<protein>
    <submittedName>
        <fullName evidence="2">Diguanylate cyclase</fullName>
    </submittedName>
</protein>
<feature type="domain" description="GGDEF" evidence="1">
    <location>
        <begin position="186"/>
        <end position="320"/>
    </location>
</feature>
<dbReference type="EMBL" id="JAALFE010000027">
    <property type="protein sequence ID" value="NGQ92962.1"/>
    <property type="molecule type" value="Genomic_DNA"/>
</dbReference>
<dbReference type="NCBIfam" id="TIGR00254">
    <property type="entry name" value="GGDEF"/>
    <property type="match status" value="1"/>
</dbReference>
<dbReference type="PANTHER" id="PTHR46663:SF2">
    <property type="entry name" value="GGDEF DOMAIN-CONTAINING PROTEIN"/>
    <property type="match status" value="1"/>
</dbReference>
<sequence>MTRRLELDCAALNRLMPMHLALDAAGGVISAGSTLARLIPEAGEEGAQAGDLFTLRHGAAVTSVPDLLAGGGRVHLQSRLRADLAFRGLAVPMGEGALINLSFGIGVVEAVSRFALTEADFAPTDLTVELLYLYEAKTAVLEELRAMNARLQGDKVMAEEQALTDALTGLRNRRGLDLAIEALGTGDFALVHLDLDRFKQVNDGLGHAAGDHVLVQVARILIEECRAGDTAARIGGDEFVLLLPGMKAPEPALRRIARIIERLSEPIAFGAEICRIGGSAGLVLARQAPEAAISELFAHADAALYAAKRAGRGRALLWEPWMESG</sequence>
<dbReference type="Gene3D" id="3.30.70.270">
    <property type="match status" value="1"/>
</dbReference>
<dbReference type="SMART" id="SM00267">
    <property type="entry name" value="GGDEF"/>
    <property type="match status" value="1"/>
</dbReference>
<reference evidence="2 3" key="1">
    <citation type="submission" date="2020-02" db="EMBL/GenBank/DDBJ databases">
        <title>Rhodobacter translucens sp. nov., a novel bacterium isolated from activated sludge.</title>
        <authorList>
            <person name="Liu J."/>
        </authorList>
    </citation>
    <scope>NUCLEOTIDE SEQUENCE [LARGE SCALE GENOMIC DNA]</scope>
    <source>
        <strain evidence="2 3">HX-7-19</strain>
    </source>
</reference>
<dbReference type="Pfam" id="PF00990">
    <property type="entry name" value="GGDEF"/>
    <property type="match status" value="1"/>
</dbReference>
<accession>A0A6M1U2L5</accession>
<evidence type="ECO:0000313" key="2">
    <source>
        <dbReference type="EMBL" id="NGQ92962.1"/>
    </source>
</evidence>
<dbReference type="PROSITE" id="PS50887">
    <property type="entry name" value="GGDEF"/>
    <property type="match status" value="1"/>
</dbReference>
<dbReference type="Proteomes" id="UP000474758">
    <property type="component" value="Unassembled WGS sequence"/>
</dbReference>
<dbReference type="InterPro" id="IPR042463">
    <property type="entry name" value="HNOB_dom_associated_sf"/>
</dbReference>
<dbReference type="InterPro" id="IPR029787">
    <property type="entry name" value="Nucleotide_cyclase"/>
</dbReference>
<name>A0A6M1U2L5_9RHOB</name>